<feature type="transmembrane region" description="Helical" evidence="1">
    <location>
        <begin position="54"/>
        <end position="78"/>
    </location>
</feature>
<feature type="transmembrane region" description="Helical" evidence="1">
    <location>
        <begin position="239"/>
        <end position="263"/>
    </location>
</feature>
<dbReference type="Pfam" id="PF20152">
    <property type="entry name" value="DUF6534"/>
    <property type="match status" value="1"/>
</dbReference>
<keyword evidence="1" id="KW-0812">Transmembrane</keyword>
<dbReference type="EMBL" id="JAKELL010000019">
    <property type="protein sequence ID" value="KAH8993160.1"/>
    <property type="molecule type" value="Genomic_DNA"/>
</dbReference>
<evidence type="ECO:0000259" key="2">
    <source>
        <dbReference type="Pfam" id="PF20152"/>
    </source>
</evidence>
<evidence type="ECO:0000313" key="3">
    <source>
        <dbReference type="EMBL" id="KAH8993160.1"/>
    </source>
</evidence>
<gene>
    <name evidence="3" type="ORF">EDB92DRAFT_1944757</name>
</gene>
<protein>
    <recommendedName>
        <fullName evidence="2">DUF6534 domain-containing protein</fullName>
    </recommendedName>
</protein>
<feature type="transmembrane region" description="Helical" evidence="1">
    <location>
        <begin position="275"/>
        <end position="295"/>
    </location>
</feature>
<evidence type="ECO:0000313" key="4">
    <source>
        <dbReference type="Proteomes" id="UP001201163"/>
    </source>
</evidence>
<keyword evidence="4" id="KW-1185">Reference proteome</keyword>
<reference evidence="3" key="1">
    <citation type="submission" date="2022-01" db="EMBL/GenBank/DDBJ databases">
        <title>Comparative genomics reveals a dynamic genome evolution in the ectomycorrhizal milk-cap (Lactarius) mushrooms.</title>
        <authorList>
            <consortium name="DOE Joint Genome Institute"/>
            <person name="Lebreton A."/>
            <person name="Tang N."/>
            <person name="Kuo A."/>
            <person name="LaButti K."/>
            <person name="Drula E."/>
            <person name="Barry K."/>
            <person name="Clum A."/>
            <person name="Lipzen A."/>
            <person name="Mousain D."/>
            <person name="Ng V."/>
            <person name="Wang R."/>
            <person name="Wang X."/>
            <person name="Dai Y."/>
            <person name="Henrissat B."/>
            <person name="Grigoriev I.V."/>
            <person name="Guerin-Laguette A."/>
            <person name="Yu F."/>
            <person name="Martin F.M."/>
        </authorList>
    </citation>
    <scope>NUCLEOTIDE SEQUENCE</scope>
    <source>
        <strain evidence="3">QP</strain>
    </source>
</reference>
<dbReference type="PANTHER" id="PTHR40465">
    <property type="entry name" value="CHROMOSOME 1, WHOLE GENOME SHOTGUN SEQUENCE"/>
    <property type="match status" value="1"/>
</dbReference>
<feature type="transmembrane region" description="Helical" evidence="1">
    <location>
        <begin position="21"/>
        <end position="42"/>
    </location>
</feature>
<name>A0AAD4LIC5_9AGAM</name>
<dbReference type="AlphaFoldDB" id="A0AAD4LIC5"/>
<dbReference type="InterPro" id="IPR045339">
    <property type="entry name" value="DUF6534"/>
</dbReference>
<keyword evidence="1" id="KW-1133">Transmembrane helix</keyword>
<dbReference type="Proteomes" id="UP001201163">
    <property type="component" value="Unassembled WGS sequence"/>
</dbReference>
<keyword evidence="1" id="KW-0472">Membrane</keyword>
<organism evidence="3 4">
    <name type="scientific">Lactarius akahatsu</name>
    <dbReference type="NCBI Taxonomy" id="416441"/>
    <lineage>
        <taxon>Eukaryota</taxon>
        <taxon>Fungi</taxon>
        <taxon>Dikarya</taxon>
        <taxon>Basidiomycota</taxon>
        <taxon>Agaricomycotina</taxon>
        <taxon>Agaricomycetes</taxon>
        <taxon>Russulales</taxon>
        <taxon>Russulaceae</taxon>
        <taxon>Lactarius</taxon>
    </lineage>
</organism>
<dbReference type="PANTHER" id="PTHR40465:SF1">
    <property type="entry name" value="DUF6534 DOMAIN-CONTAINING PROTEIN"/>
    <property type="match status" value="1"/>
</dbReference>
<evidence type="ECO:0000256" key="1">
    <source>
        <dbReference type="SAM" id="Phobius"/>
    </source>
</evidence>
<sequence length="340" mass="38387">MSRFVQLSARVAQQSLGEVRAPGVVGLFVQGIQTGLVVSQWAQWLNLERRESTSMIALVVFVTVIGLLETGICFASAWRIYVLDFGQFIYPHWTDSVHVVLVCELSVAHWGRGFSDCVLGPGQQSTLTGAPIQAFFIWRCYHILKKRIYVIIPLVLALITSVVLTVWVTLYIFRILSIPKPARPEDYHPTATSIWWPFVACLAVPAALDVVITSILLYSLTTFLRRIHTEQLRGRIMRFLIVVWQAAIPPGLCAVALVIKYMVFTETHPGQQQKWYGTIQAMLGKLYILSLFYTLNNRMDFTHRPPVTYASTVDPPSLESAGSPTQRRVYSVHFPDTEEC</sequence>
<feature type="domain" description="DUF6534" evidence="2">
    <location>
        <begin position="206"/>
        <end position="299"/>
    </location>
</feature>
<accession>A0AAD4LIC5</accession>
<feature type="transmembrane region" description="Helical" evidence="1">
    <location>
        <begin position="148"/>
        <end position="174"/>
    </location>
</feature>
<proteinExistence type="predicted"/>
<feature type="transmembrane region" description="Helical" evidence="1">
    <location>
        <begin position="194"/>
        <end position="218"/>
    </location>
</feature>
<comment type="caution">
    <text evidence="3">The sequence shown here is derived from an EMBL/GenBank/DDBJ whole genome shotgun (WGS) entry which is preliminary data.</text>
</comment>